<sequence>MEGANNVLSEKATRVFATIDQLLSRQNTCGCRGVGCPACIAGTKLRSMMESQRTGSEPEDIESVETQLKVLLDASLQCHKPRYYDFSLKGAKRELAFLTVGSAGVFLACAANSFDNPFGTLALTLRIVAGALLVGVALGFAIIWTFRPRSAPKQ</sequence>
<dbReference type="RefSeq" id="WP_175226663.1">
    <property type="nucleotide sequence ID" value="NZ_CADIKH010000009.1"/>
</dbReference>
<evidence type="ECO:0000256" key="1">
    <source>
        <dbReference type="SAM" id="Phobius"/>
    </source>
</evidence>
<protein>
    <submittedName>
        <fullName evidence="2">Uncharacterized protein</fullName>
    </submittedName>
</protein>
<organism evidence="2 3">
    <name type="scientific">Paraburkholderia humisilvae</name>
    <dbReference type="NCBI Taxonomy" id="627669"/>
    <lineage>
        <taxon>Bacteria</taxon>
        <taxon>Pseudomonadati</taxon>
        <taxon>Pseudomonadota</taxon>
        <taxon>Betaproteobacteria</taxon>
        <taxon>Burkholderiales</taxon>
        <taxon>Burkholderiaceae</taxon>
        <taxon>Paraburkholderia</taxon>
    </lineage>
</organism>
<name>A0A6J5DN22_9BURK</name>
<keyword evidence="3" id="KW-1185">Reference proteome</keyword>
<proteinExistence type="predicted"/>
<feature type="transmembrane region" description="Helical" evidence="1">
    <location>
        <begin position="120"/>
        <end position="146"/>
    </location>
</feature>
<keyword evidence="1" id="KW-0812">Transmembrane</keyword>
<accession>A0A6J5DN22</accession>
<keyword evidence="1" id="KW-0472">Membrane</keyword>
<evidence type="ECO:0000313" key="2">
    <source>
        <dbReference type="EMBL" id="CAB3754602.1"/>
    </source>
</evidence>
<reference evidence="2 3" key="1">
    <citation type="submission" date="2020-04" db="EMBL/GenBank/DDBJ databases">
        <authorList>
            <person name="De Canck E."/>
        </authorList>
    </citation>
    <scope>NUCLEOTIDE SEQUENCE [LARGE SCALE GENOMIC DNA]</scope>
    <source>
        <strain evidence="2 3">LMG 29542</strain>
    </source>
</reference>
<dbReference type="Proteomes" id="UP000494363">
    <property type="component" value="Unassembled WGS sequence"/>
</dbReference>
<evidence type="ECO:0000313" key="3">
    <source>
        <dbReference type="Proteomes" id="UP000494363"/>
    </source>
</evidence>
<dbReference type="EMBL" id="CADIKH010000009">
    <property type="protein sequence ID" value="CAB3754602.1"/>
    <property type="molecule type" value="Genomic_DNA"/>
</dbReference>
<dbReference type="AlphaFoldDB" id="A0A6J5DN22"/>
<keyword evidence="1" id="KW-1133">Transmembrane helix</keyword>
<gene>
    <name evidence="2" type="ORF">LMG29542_02395</name>
</gene>
<feature type="transmembrane region" description="Helical" evidence="1">
    <location>
        <begin position="95"/>
        <end position="114"/>
    </location>
</feature>